<dbReference type="Pfam" id="PF01127">
    <property type="entry name" value="Sdh_cyt"/>
    <property type="match status" value="1"/>
</dbReference>
<keyword evidence="8" id="KW-0349">Heme</keyword>
<dbReference type="NCBIfam" id="TIGR02968">
    <property type="entry name" value="succ_dehyd_anc"/>
    <property type="match status" value="1"/>
</dbReference>
<dbReference type="InterPro" id="IPR014312">
    <property type="entry name" value="Succ_DH_anchor"/>
</dbReference>
<evidence type="ECO:0000256" key="15">
    <source>
        <dbReference type="SAM" id="Phobius"/>
    </source>
</evidence>
<name>A0A2W5N492_9BACT</name>
<feature type="transmembrane region" description="Helical" evidence="15">
    <location>
        <begin position="103"/>
        <end position="128"/>
    </location>
</feature>
<evidence type="ECO:0000256" key="2">
    <source>
        <dbReference type="ARBA" id="ARBA00004050"/>
    </source>
</evidence>
<comment type="cofactor">
    <cofactor evidence="1">
        <name>heme</name>
        <dbReference type="ChEBI" id="CHEBI:30413"/>
    </cofactor>
</comment>
<keyword evidence="6" id="KW-0813">Transport</keyword>
<dbReference type="UniPathway" id="UPA00223"/>
<dbReference type="EMBL" id="QFQB01000012">
    <property type="protein sequence ID" value="PZQ47458.1"/>
    <property type="molecule type" value="Genomic_DNA"/>
</dbReference>
<evidence type="ECO:0000256" key="1">
    <source>
        <dbReference type="ARBA" id="ARBA00001971"/>
    </source>
</evidence>
<comment type="pathway">
    <text evidence="4">Carbohydrate metabolism; tricarboxylic acid cycle.</text>
</comment>
<accession>A0A2W5N492</accession>
<sequence>MSFANKKFQSPLGRARGLGSTHEGAHHWLMERITSAALVPLVFWLVYSIVQLRGKAYWDFTQWLSQPWNAALLVLFIAIGFLHAVMGLQVVIEDYVSCHCKKLLLIIGSKLVFAFMAIVSIFSILQIAL</sequence>
<protein>
    <recommendedName>
        <fullName evidence="5">Succinate dehydrogenase hydrophobic membrane anchor subunit</fullName>
    </recommendedName>
</protein>
<keyword evidence="10" id="KW-0479">Metal-binding</keyword>
<keyword evidence="13" id="KW-0408">Iron</keyword>
<evidence type="ECO:0000256" key="13">
    <source>
        <dbReference type="ARBA" id="ARBA00023004"/>
    </source>
</evidence>
<evidence type="ECO:0000256" key="12">
    <source>
        <dbReference type="ARBA" id="ARBA00022989"/>
    </source>
</evidence>
<comment type="function">
    <text evidence="2">Membrane-anchoring subunit of succinate dehydrogenase (SDH).</text>
</comment>
<evidence type="ECO:0000256" key="3">
    <source>
        <dbReference type="ARBA" id="ARBA00004141"/>
    </source>
</evidence>
<comment type="subcellular location">
    <subcellularLocation>
        <location evidence="3">Membrane</location>
        <topology evidence="3">Multi-pass membrane protein</topology>
    </subcellularLocation>
</comment>
<gene>
    <name evidence="16" type="primary">sdhD</name>
    <name evidence="16" type="ORF">DI551_03210</name>
</gene>
<evidence type="ECO:0000256" key="5">
    <source>
        <dbReference type="ARBA" id="ARBA00019425"/>
    </source>
</evidence>
<proteinExistence type="predicted"/>
<evidence type="ECO:0000256" key="9">
    <source>
        <dbReference type="ARBA" id="ARBA00022692"/>
    </source>
</evidence>
<reference evidence="16 17" key="1">
    <citation type="submission" date="2017-08" db="EMBL/GenBank/DDBJ databases">
        <title>Infants hospitalized years apart are colonized by the same room-sourced microbial strains.</title>
        <authorList>
            <person name="Brooks B."/>
            <person name="Olm M.R."/>
            <person name="Firek B.A."/>
            <person name="Baker R."/>
            <person name="Thomas B.C."/>
            <person name="Morowitz M.J."/>
            <person name="Banfield J.F."/>
        </authorList>
    </citation>
    <scope>NUCLEOTIDE SEQUENCE [LARGE SCALE GENOMIC DNA]</scope>
    <source>
        <strain evidence="16">S2_005_002_R2_29</strain>
    </source>
</reference>
<evidence type="ECO:0000256" key="6">
    <source>
        <dbReference type="ARBA" id="ARBA00022448"/>
    </source>
</evidence>
<feature type="transmembrane region" description="Helical" evidence="15">
    <location>
        <begin position="70"/>
        <end position="91"/>
    </location>
</feature>
<dbReference type="InterPro" id="IPR034804">
    <property type="entry name" value="SQR/QFR_C/D"/>
</dbReference>
<evidence type="ECO:0000256" key="4">
    <source>
        <dbReference type="ARBA" id="ARBA00005163"/>
    </source>
</evidence>
<dbReference type="GO" id="GO:0046872">
    <property type="term" value="F:metal ion binding"/>
    <property type="evidence" value="ECO:0007669"/>
    <property type="project" value="UniProtKB-KW"/>
</dbReference>
<evidence type="ECO:0000256" key="11">
    <source>
        <dbReference type="ARBA" id="ARBA00022982"/>
    </source>
</evidence>
<dbReference type="CDD" id="cd03495">
    <property type="entry name" value="SQR_TypeC_SdhD_like"/>
    <property type="match status" value="1"/>
</dbReference>
<dbReference type="Gene3D" id="1.20.1300.10">
    <property type="entry name" value="Fumarate reductase/succinate dehydrogenase, transmembrane subunit"/>
    <property type="match status" value="1"/>
</dbReference>
<evidence type="ECO:0000313" key="16">
    <source>
        <dbReference type="EMBL" id="PZQ47458.1"/>
    </source>
</evidence>
<keyword evidence="12 15" id="KW-1133">Transmembrane helix</keyword>
<keyword evidence="14 15" id="KW-0472">Membrane</keyword>
<dbReference type="GO" id="GO:0016020">
    <property type="term" value="C:membrane"/>
    <property type="evidence" value="ECO:0007669"/>
    <property type="project" value="UniProtKB-SubCell"/>
</dbReference>
<dbReference type="AlphaFoldDB" id="A0A2W5N492"/>
<comment type="caution">
    <text evidence="16">The sequence shown here is derived from an EMBL/GenBank/DDBJ whole genome shotgun (WGS) entry which is preliminary data.</text>
</comment>
<dbReference type="SUPFAM" id="SSF81343">
    <property type="entry name" value="Fumarate reductase respiratory complex transmembrane subunits"/>
    <property type="match status" value="1"/>
</dbReference>
<dbReference type="GO" id="GO:0006099">
    <property type="term" value="P:tricarboxylic acid cycle"/>
    <property type="evidence" value="ECO:0007669"/>
    <property type="project" value="UniProtKB-UniPathway"/>
</dbReference>
<keyword evidence="11" id="KW-0249">Electron transport</keyword>
<feature type="transmembrane region" description="Helical" evidence="15">
    <location>
        <begin position="33"/>
        <end position="50"/>
    </location>
</feature>
<dbReference type="Proteomes" id="UP000249417">
    <property type="component" value="Unassembled WGS sequence"/>
</dbReference>
<dbReference type="InterPro" id="IPR000701">
    <property type="entry name" value="SuccDH_FuR_B_TM-su"/>
</dbReference>
<evidence type="ECO:0000256" key="14">
    <source>
        <dbReference type="ARBA" id="ARBA00023136"/>
    </source>
</evidence>
<evidence type="ECO:0000256" key="8">
    <source>
        <dbReference type="ARBA" id="ARBA00022617"/>
    </source>
</evidence>
<keyword evidence="7" id="KW-0816">Tricarboxylic acid cycle</keyword>
<organism evidence="16 17">
    <name type="scientific">Micavibrio aeruginosavorus</name>
    <dbReference type="NCBI Taxonomy" id="349221"/>
    <lineage>
        <taxon>Bacteria</taxon>
        <taxon>Pseudomonadati</taxon>
        <taxon>Bdellovibrionota</taxon>
        <taxon>Bdellovibrionia</taxon>
        <taxon>Bdellovibrionales</taxon>
        <taxon>Pseudobdellovibrionaceae</taxon>
        <taxon>Micavibrio</taxon>
    </lineage>
</organism>
<keyword evidence="9 15" id="KW-0812">Transmembrane</keyword>
<evidence type="ECO:0000256" key="7">
    <source>
        <dbReference type="ARBA" id="ARBA00022532"/>
    </source>
</evidence>
<evidence type="ECO:0000256" key="10">
    <source>
        <dbReference type="ARBA" id="ARBA00022723"/>
    </source>
</evidence>
<evidence type="ECO:0000313" key="17">
    <source>
        <dbReference type="Proteomes" id="UP000249417"/>
    </source>
</evidence>
<dbReference type="GO" id="GO:0020037">
    <property type="term" value="F:heme binding"/>
    <property type="evidence" value="ECO:0007669"/>
    <property type="project" value="InterPro"/>
</dbReference>